<dbReference type="Pfam" id="PF18426">
    <property type="entry name" value="Tli4_C"/>
    <property type="match status" value="1"/>
</dbReference>
<feature type="domain" description="Tle cognate immunity protein 4 N-terminal" evidence="2">
    <location>
        <begin position="10"/>
        <end position="168"/>
    </location>
</feature>
<protein>
    <recommendedName>
        <fullName evidence="5">Tle cognate immunity protein 4 C-terminal domain-containing protein</fullName>
    </recommendedName>
</protein>
<dbReference type="EMBL" id="JAADJS010000009">
    <property type="protein sequence ID" value="NGX89987.1"/>
    <property type="molecule type" value="Genomic_DNA"/>
</dbReference>
<reference evidence="3 4" key="2">
    <citation type="submission" date="2020-03" db="EMBL/GenBank/DDBJ databases">
        <title>Rahnella aceri sp. nov., isoated from traditional Jeju Makgeolli.</title>
        <authorList>
            <person name="Kim I.S."/>
            <person name="Jeon D."/>
        </authorList>
    </citation>
    <scope>NUCLEOTIDE SEQUENCE [LARGE SCALE GENOMIC DNA]</scope>
    <source>
        <strain evidence="3 4">Lac-M11</strain>
    </source>
</reference>
<evidence type="ECO:0000313" key="4">
    <source>
        <dbReference type="Proteomes" id="UP000476696"/>
    </source>
</evidence>
<dbReference type="AlphaFoldDB" id="A0A6M2BCZ4"/>
<evidence type="ECO:0000259" key="1">
    <source>
        <dbReference type="Pfam" id="PF18426"/>
    </source>
</evidence>
<comment type="caution">
    <text evidence="3">The sequence shown here is derived from an EMBL/GenBank/DDBJ whole genome shotgun (WGS) entry which is preliminary data.</text>
</comment>
<feature type="domain" description="Tle cognate immunity protein 4 C-terminal" evidence="1">
    <location>
        <begin position="172"/>
        <end position="327"/>
    </location>
</feature>
<evidence type="ECO:0008006" key="5">
    <source>
        <dbReference type="Google" id="ProtNLM"/>
    </source>
</evidence>
<evidence type="ECO:0000259" key="2">
    <source>
        <dbReference type="Pfam" id="PF18443"/>
    </source>
</evidence>
<keyword evidence="4" id="KW-1185">Reference proteome</keyword>
<dbReference type="Proteomes" id="UP000476696">
    <property type="component" value="Unassembled WGS sequence"/>
</dbReference>
<sequence length="329" mass="37429">MINALFTNIKTQCIGRYLIDVPGSFNNTLKDMIFIDSFRIDSQLLYKPAFQQRIMLREKALLDAPENKKSKSKYPASLKEVVRLPDEHGVIFDYSKLGTPDIYRKLEAHVYSGMTAFIITAKIRDFSAPKDHEKKAKYLRLGFTEAQSNTKPAMLSEMKSLISRLSGRKDEEIPTEKGVCIPNGFIKDDGGPHKEKISFTYEVNDFYFSMGTDNSYVGSDSTLLSRRVAIEEEQADAHFHTVKYGELHPNEIPAQEWLSTGMQKSNSIEGTFPIYDFTLNANEMIASPTKPWIDVGLGNTDKLTQYSESEMVEIWDGLVKTIRYRPNAF</sequence>
<dbReference type="Pfam" id="PF18443">
    <property type="entry name" value="Tli4_N"/>
    <property type="match status" value="1"/>
</dbReference>
<accession>A0A6M2BCZ4</accession>
<dbReference type="InterPro" id="IPR040761">
    <property type="entry name" value="Tli4_N"/>
</dbReference>
<reference evidence="3 4" key="1">
    <citation type="submission" date="2020-01" db="EMBL/GenBank/DDBJ databases">
        <authorList>
            <person name="Lee S.D."/>
        </authorList>
    </citation>
    <scope>NUCLEOTIDE SEQUENCE [LARGE SCALE GENOMIC DNA]</scope>
    <source>
        <strain evidence="3 4">Lac-M11</strain>
    </source>
</reference>
<organism evidence="3 4">
    <name type="scientific">Rahnella contaminans</name>
    <dbReference type="NCBI Taxonomy" id="2703882"/>
    <lineage>
        <taxon>Bacteria</taxon>
        <taxon>Pseudomonadati</taxon>
        <taxon>Pseudomonadota</taxon>
        <taxon>Gammaproteobacteria</taxon>
        <taxon>Enterobacterales</taxon>
        <taxon>Yersiniaceae</taxon>
        <taxon>Rahnella</taxon>
    </lineage>
</organism>
<dbReference type="InterPro" id="IPR041290">
    <property type="entry name" value="Tli4_C"/>
</dbReference>
<evidence type="ECO:0000313" key="3">
    <source>
        <dbReference type="EMBL" id="NGX89987.1"/>
    </source>
</evidence>
<name>A0A6M2BCZ4_9GAMM</name>
<proteinExistence type="predicted"/>
<gene>
    <name evidence="3" type="ORF">GW579_23180</name>
</gene>